<dbReference type="InterPro" id="IPR022675">
    <property type="entry name" value="G6P_DH_C"/>
</dbReference>
<reference evidence="3 4" key="1">
    <citation type="journal article" date="2018" name="Aquat. Microb. Ecol.">
        <title>Gammaproteobacterial methanotrophs dominate.</title>
        <authorList>
            <person name="Rissanen A.J."/>
            <person name="Saarenheimo J."/>
            <person name="Tiirola M."/>
            <person name="Peura S."/>
            <person name="Aalto S.L."/>
            <person name="Karvinen A."/>
            <person name="Nykanen H."/>
        </authorList>
    </citation>
    <scope>NUCLEOTIDE SEQUENCE [LARGE SCALE GENOMIC DNA]</scope>
    <source>
        <strain evidence="3">AMbin10</strain>
    </source>
</reference>
<dbReference type="AlphaFoldDB" id="A0A2W4SV63"/>
<sequence length="211" mass="23758">PRRGAQPVAGALQNRGRHPARPRGRHPHRPPAPLGKCEHGRGDPETLRRVERDRNPVSQDQSQANLQCGIIVKSKTSGVLTLLVLQKLQFGVDFRQWNGDACVFHAIRPAIPRTSGHPIHDHSAKRLERSDARTRLCTAAPWPRAAPAATSQFLRSDEENWAWRAVDPVLKVWAVERDFIHTYPAGSWGPAEANRLFEKESQYWRNSLASD</sequence>
<dbReference type="EMBL" id="QJPH01000358">
    <property type="protein sequence ID" value="PZN76554.1"/>
    <property type="molecule type" value="Genomic_DNA"/>
</dbReference>
<dbReference type="Pfam" id="PF02781">
    <property type="entry name" value="G6PD_C"/>
    <property type="match status" value="1"/>
</dbReference>
<feature type="compositionally biased region" description="Basic residues" evidence="1">
    <location>
        <begin position="15"/>
        <end position="29"/>
    </location>
</feature>
<dbReference type="GO" id="GO:0004345">
    <property type="term" value="F:glucose-6-phosphate dehydrogenase activity"/>
    <property type="evidence" value="ECO:0007669"/>
    <property type="project" value="InterPro"/>
</dbReference>
<dbReference type="GO" id="GO:0006006">
    <property type="term" value="P:glucose metabolic process"/>
    <property type="evidence" value="ECO:0007669"/>
    <property type="project" value="InterPro"/>
</dbReference>
<feature type="non-terminal residue" evidence="3">
    <location>
        <position position="1"/>
    </location>
</feature>
<proteinExistence type="predicted"/>
<evidence type="ECO:0000259" key="2">
    <source>
        <dbReference type="Pfam" id="PF02781"/>
    </source>
</evidence>
<dbReference type="GO" id="GO:0050661">
    <property type="term" value="F:NADP binding"/>
    <property type="evidence" value="ECO:0007669"/>
    <property type="project" value="InterPro"/>
</dbReference>
<comment type="caution">
    <text evidence="3">The sequence shown here is derived from an EMBL/GenBank/DDBJ whole genome shotgun (WGS) entry which is preliminary data.</text>
</comment>
<accession>A0A2W4SV63</accession>
<gene>
    <name evidence="3" type="ORF">DM484_16500</name>
</gene>
<organism evidence="3 4">
    <name type="scientific">Candidatus Methylumidiphilus alinenensis</name>
    <dbReference type="NCBI Taxonomy" id="2202197"/>
    <lineage>
        <taxon>Bacteria</taxon>
        <taxon>Pseudomonadati</taxon>
        <taxon>Pseudomonadota</taxon>
        <taxon>Gammaproteobacteria</taxon>
        <taxon>Methylococcales</taxon>
        <taxon>Candidatus Methylumidiphilus</taxon>
    </lineage>
</organism>
<name>A0A2W4SV63_9GAMM</name>
<evidence type="ECO:0000256" key="1">
    <source>
        <dbReference type="SAM" id="MobiDB-lite"/>
    </source>
</evidence>
<evidence type="ECO:0000313" key="4">
    <source>
        <dbReference type="Proteomes" id="UP000249396"/>
    </source>
</evidence>
<feature type="domain" description="Glucose-6-phosphate dehydrogenase C-terminal" evidence="2">
    <location>
        <begin position="150"/>
        <end position="205"/>
    </location>
</feature>
<protein>
    <recommendedName>
        <fullName evidence="2">Glucose-6-phosphate dehydrogenase C-terminal domain-containing protein</fullName>
    </recommendedName>
</protein>
<feature type="region of interest" description="Disordered" evidence="1">
    <location>
        <begin position="1"/>
        <end position="44"/>
    </location>
</feature>
<evidence type="ECO:0000313" key="3">
    <source>
        <dbReference type="EMBL" id="PZN76554.1"/>
    </source>
</evidence>
<dbReference type="Proteomes" id="UP000249396">
    <property type="component" value="Unassembled WGS sequence"/>
</dbReference>
<dbReference type="SUPFAM" id="SSF55347">
    <property type="entry name" value="Glyceraldehyde-3-phosphate dehydrogenase-like, C-terminal domain"/>
    <property type="match status" value="1"/>
</dbReference>
<dbReference type="Gene3D" id="3.30.360.10">
    <property type="entry name" value="Dihydrodipicolinate Reductase, domain 2"/>
    <property type="match status" value="1"/>
</dbReference>